<dbReference type="SUPFAM" id="SSF100920">
    <property type="entry name" value="Heat shock protein 70kD (HSP70), peptide-binding domain"/>
    <property type="match status" value="1"/>
</dbReference>
<keyword evidence="3" id="KW-0067">ATP-binding</keyword>
<dbReference type="Proteomes" id="UP000625711">
    <property type="component" value="Unassembled WGS sequence"/>
</dbReference>
<comment type="similarity">
    <text evidence="1">Belongs to the heat shock protein 70 family.</text>
</comment>
<dbReference type="AlphaFoldDB" id="A0A834HJF3"/>
<dbReference type="GO" id="GO:0005524">
    <property type="term" value="F:ATP binding"/>
    <property type="evidence" value="ECO:0007669"/>
    <property type="project" value="UniProtKB-KW"/>
</dbReference>
<accession>A0A834HJF3</accession>
<dbReference type="EMBL" id="JAACXV010022543">
    <property type="protein sequence ID" value="KAF7263282.1"/>
    <property type="molecule type" value="Genomic_DNA"/>
</dbReference>
<evidence type="ECO:0000256" key="2">
    <source>
        <dbReference type="ARBA" id="ARBA00022741"/>
    </source>
</evidence>
<keyword evidence="5" id="KW-1185">Reference proteome</keyword>
<dbReference type="GO" id="GO:0140662">
    <property type="term" value="F:ATP-dependent protein folding chaperone"/>
    <property type="evidence" value="ECO:0007669"/>
    <property type="project" value="InterPro"/>
</dbReference>
<organism evidence="4 5">
    <name type="scientific">Rhynchophorus ferrugineus</name>
    <name type="common">Red palm weevil</name>
    <name type="synonym">Curculio ferrugineus</name>
    <dbReference type="NCBI Taxonomy" id="354439"/>
    <lineage>
        <taxon>Eukaryota</taxon>
        <taxon>Metazoa</taxon>
        <taxon>Ecdysozoa</taxon>
        <taxon>Arthropoda</taxon>
        <taxon>Hexapoda</taxon>
        <taxon>Insecta</taxon>
        <taxon>Pterygota</taxon>
        <taxon>Neoptera</taxon>
        <taxon>Endopterygota</taxon>
        <taxon>Coleoptera</taxon>
        <taxon>Polyphaga</taxon>
        <taxon>Cucujiformia</taxon>
        <taxon>Curculionidae</taxon>
        <taxon>Dryophthorinae</taxon>
        <taxon>Rhynchophorus</taxon>
    </lineage>
</organism>
<dbReference type="InterPro" id="IPR013126">
    <property type="entry name" value="Hsp_70_fam"/>
</dbReference>
<name>A0A834HJF3_RHYFE</name>
<sequence>MRKAVEEPMVTLPPVPPRLDPEAVELGAAYRAAFLTEQRKAIKEISDVTPLSMGVTTLKGLVDTIIPKGTKLPTKRHRIYRTPYNNQSCQ</sequence>
<evidence type="ECO:0000313" key="4">
    <source>
        <dbReference type="EMBL" id="KAF7263282.1"/>
    </source>
</evidence>
<protein>
    <submittedName>
        <fullName evidence="4">Uncharacterized protein</fullName>
    </submittedName>
</protein>
<evidence type="ECO:0000313" key="5">
    <source>
        <dbReference type="Proteomes" id="UP000625711"/>
    </source>
</evidence>
<reference evidence="4" key="1">
    <citation type="submission" date="2020-08" db="EMBL/GenBank/DDBJ databases">
        <title>Genome sequencing and assembly of the red palm weevil Rhynchophorus ferrugineus.</title>
        <authorList>
            <person name="Dias G.B."/>
            <person name="Bergman C.M."/>
            <person name="Manee M."/>
        </authorList>
    </citation>
    <scope>NUCLEOTIDE SEQUENCE</scope>
    <source>
        <strain evidence="4">AA-2017</strain>
        <tissue evidence="4">Whole larva</tissue>
    </source>
</reference>
<comment type="caution">
    <text evidence="4">The sequence shown here is derived from an EMBL/GenBank/DDBJ whole genome shotgun (WGS) entry which is preliminary data.</text>
</comment>
<dbReference type="InterPro" id="IPR029047">
    <property type="entry name" value="HSP70_peptide-bd_sf"/>
</dbReference>
<gene>
    <name evidence="4" type="ORF">GWI33_003150</name>
</gene>
<evidence type="ECO:0000256" key="1">
    <source>
        <dbReference type="ARBA" id="ARBA00007381"/>
    </source>
</evidence>
<dbReference type="Gene3D" id="2.60.34.10">
    <property type="entry name" value="Substrate Binding Domain Of DNAk, Chain A, domain 1"/>
    <property type="match status" value="1"/>
</dbReference>
<proteinExistence type="inferred from homology"/>
<dbReference type="Pfam" id="PF00012">
    <property type="entry name" value="HSP70"/>
    <property type="match status" value="1"/>
</dbReference>
<evidence type="ECO:0000256" key="3">
    <source>
        <dbReference type="ARBA" id="ARBA00022840"/>
    </source>
</evidence>
<keyword evidence="2" id="KW-0547">Nucleotide-binding</keyword>